<protein>
    <recommendedName>
        <fullName evidence="3">Roadblock/LAMTOR2 domain-containing protein</fullName>
    </recommendedName>
</protein>
<dbReference type="SUPFAM" id="SSF103196">
    <property type="entry name" value="Roadblock/LC7 domain"/>
    <property type="match status" value="1"/>
</dbReference>
<evidence type="ECO:0008006" key="3">
    <source>
        <dbReference type="Google" id="ProtNLM"/>
    </source>
</evidence>
<name>A0A1L7WFR2_9HELO</name>
<dbReference type="PANTHER" id="PTHR10779">
    <property type="entry name" value="DYNEIN LIGHT CHAIN ROADBLOCK"/>
    <property type="match status" value="1"/>
</dbReference>
<sequence length="214" mass="23428">MRIRIRRATPKILHPSRTSCGSWRQSPFRSLSTTFNTVAKMTASSTPAVAETMERLSSKAGVTATMAIDRTSSSILSFKGTLSTLLVGSQEFAPTSNANPVVALSPTTIAPAPTANGLIANTVGDASVVSSAEPAITEFAKMVWQYVNVTGQMVMDMDSDVRTQYLYTRDKYRRLTQGIQDDLKLLRLRTKKHELVIVPDSKFIFVVVHDIKSS</sequence>
<proteinExistence type="predicted"/>
<evidence type="ECO:0000313" key="2">
    <source>
        <dbReference type="Proteomes" id="UP000184330"/>
    </source>
</evidence>
<keyword evidence="2" id="KW-1185">Reference proteome</keyword>
<dbReference type="OrthoDB" id="9985637at2759"/>
<dbReference type="EMBL" id="FJOG01000002">
    <property type="protein sequence ID" value="CZR51616.1"/>
    <property type="molecule type" value="Genomic_DNA"/>
</dbReference>
<reference evidence="1 2" key="1">
    <citation type="submission" date="2016-03" db="EMBL/GenBank/DDBJ databases">
        <authorList>
            <person name="Ploux O."/>
        </authorList>
    </citation>
    <scope>NUCLEOTIDE SEQUENCE [LARGE SCALE GENOMIC DNA]</scope>
    <source>
        <strain evidence="1 2">UAMH 11012</strain>
    </source>
</reference>
<dbReference type="STRING" id="576137.A0A1L7WFR2"/>
<dbReference type="Proteomes" id="UP000184330">
    <property type="component" value="Unassembled WGS sequence"/>
</dbReference>
<organism evidence="1 2">
    <name type="scientific">Phialocephala subalpina</name>
    <dbReference type="NCBI Taxonomy" id="576137"/>
    <lineage>
        <taxon>Eukaryota</taxon>
        <taxon>Fungi</taxon>
        <taxon>Dikarya</taxon>
        <taxon>Ascomycota</taxon>
        <taxon>Pezizomycotina</taxon>
        <taxon>Leotiomycetes</taxon>
        <taxon>Helotiales</taxon>
        <taxon>Mollisiaceae</taxon>
        <taxon>Phialocephala</taxon>
        <taxon>Phialocephala fortinii species complex</taxon>
    </lineage>
</organism>
<gene>
    <name evidence="1" type="ORF">PAC_01493</name>
</gene>
<dbReference type="AlphaFoldDB" id="A0A1L7WFR2"/>
<evidence type="ECO:0000313" key="1">
    <source>
        <dbReference type="EMBL" id="CZR51616.1"/>
    </source>
</evidence>
<dbReference type="Gene3D" id="3.30.450.30">
    <property type="entry name" value="Dynein light chain 2a, cytoplasmic"/>
    <property type="match status" value="1"/>
</dbReference>
<accession>A0A1L7WFR2</accession>